<keyword evidence="1" id="KW-0614">Plasmid</keyword>
<dbReference type="AlphaFoldDB" id="A0A1B1LS22"/>
<accession>A0A1B1LS22</accession>
<proteinExistence type="predicted"/>
<evidence type="ECO:0000313" key="1">
    <source>
        <dbReference type="EMBL" id="ANS55856.1"/>
    </source>
</evidence>
<dbReference type="RefSeq" id="WP_017190651.1">
    <property type="nucleotide sequence ID" value="NZ_JAESOU010000022.1"/>
</dbReference>
<name>A0A1B1LS22_VIBPH</name>
<geneLocation type="plasmid" evidence="1">
    <name>pVPS92-VEB</name>
</geneLocation>
<organism evidence="1">
    <name type="scientific">Vibrio parahaemolyticus</name>
    <dbReference type="NCBI Taxonomy" id="670"/>
    <lineage>
        <taxon>Bacteria</taxon>
        <taxon>Pseudomonadati</taxon>
        <taxon>Pseudomonadota</taxon>
        <taxon>Gammaproteobacteria</taxon>
        <taxon>Vibrionales</taxon>
        <taxon>Vibrionaceae</taxon>
        <taxon>Vibrio</taxon>
    </lineage>
</organism>
<sequence length="166" mass="19022">MEFYWITLLVVFAFVLGSVSTFIFYIAKKDRSHNKVSVPPFDDSKPYYVAIDHQGDIYGFRRFYPVSDFTKSTILQEWADEAAIVEAMSFSELQDRLGAGKVTENSLAHQLAALKEDIKTLEINGEHQAVYDLFVERTRELIGHKAKLPEGFNGRSCEEIKADLYR</sequence>
<reference evidence="1" key="1">
    <citation type="journal article" date="2016" name="Antimicrob. Agents Chemother.">
        <title>Genetic Characterization of a blaVEB-2-carrying plasmid in Vibrio parahaemolyticus.</title>
        <authorList>
            <person name="Li R."/>
            <person name="Ye L."/>
            <person name="Zheng Z."/>
            <person name="Chan E.W."/>
            <person name="Chen S."/>
        </authorList>
    </citation>
    <scope>NUCLEOTIDE SEQUENCE</scope>
    <source>
        <strain evidence="1">VPS92</strain>
        <plasmid evidence="1">pVPS92-VEB</plasmid>
    </source>
</reference>
<dbReference type="EMBL" id="KU356480">
    <property type="protein sequence ID" value="ANS55856.1"/>
    <property type="molecule type" value="Genomic_DNA"/>
</dbReference>
<protein>
    <submittedName>
        <fullName evidence="1">Uncharacterized protein</fullName>
    </submittedName>
</protein>